<evidence type="ECO:0000256" key="1">
    <source>
        <dbReference type="ARBA" id="ARBA00022801"/>
    </source>
</evidence>
<dbReference type="Gene3D" id="3.30.70.360">
    <property type="match status" value="1"/>
</dbReference>
<dbReference type="NCBIfam" id="TIGR01891">
    <property type="entry name" value="amidohydrolases"/>
    <property type="match status" value="1"/>
</dbReference>
<dbReference type="PANTHER" id="PTHR11014:SF63">
    <property type="entry name" value="METALLOPEPTIDASE, PUTATIVE (AFU_ORTHOLOGUE AFUA_6G09600)-RELATED"/>
    <property type="match status" value="1"/>
</dbReference>
<dbReference type="InterPro" id="IPR036264">
    <property type="entry name" value="Bact_exopeptidase_dim_dom"/>
</dbReference>
<dbReference type="InterPro" id="IPR002933">
    <property type="entry name" value="Peptidase_M20"/>
</dbReference>
<dbReference type="SUPFAM" id="SSF53187">
    <property type="entry name" value="Zn-dependent exopeptidases"/>
    <property type="match status" value="1"/>
</dbReference>
<name>A0A644ZRD9_9ZZZZ</name>
<dbReference type="GO" id="GO:0016787">
    <property type="term" value="F:hydrolase activity"/>
    <property type="evidence" value="ECO:0007669"/>
    <property type="project" value="UniProtKB-KW"/>
</dbReference>
<dbReference type="CDD" id="cd03886">
    <property type="entry name" value="M20_Acy1"/>
    <property type="match status" value="1"/>
</dbReference>
<dbReference type="EC" id="3.-.-.-" evidence="3"/>
<dbReference type="Pfam" id="PF07687">
    <property type="entry name" value="M20_dimer"/>
    <property type="match status" value="1"/>
</dbReference>
<dbReference type="PANTHER" id="PTHR11014">
    <property type="entry name" value="PEPTIDASE M20 FAMILY MEMBER"/>
    <property type="match status" value="1"/>
</dbReference>
<dbReference type="InterPro" id="IPR011650">
    <property type="entry name" value="Peptidase_M20_dimer"/>
</dbReference>
<gene>
    <name evidence="3" type="primary">yxeP_28</name>
    <name evidence="3" type="ORF">SDC9_90207</name>
</gene>
<dbReference type="EMBL" id="VSSQ01010138">
    <property type="protein sequence ID" value="MPM43530.1"/>
    <property type="molecule type" value="Genomic_DNA"/>
</dbReference>
<accession>A0A644ZRD9</accession>
<dbReference type="InterPro" id="IPR017439">
    <property type="entry name" value="Amidohydrolase"/>
</dbReference>
<reference evidence="3" key="1">
    <citation type="submission" date="2019-08" db="EMBL/GenBank/DDBJ databases">
        <authorList>
            <person name="Kucharzyk K."/>
            <person name="Murdoch R.W."/>
            <person name="Higgins S."/>
            <person name="Loffler F."/>
        </authorList>
    </citation>
    <scope>NUCLEOTIDE SEQUENCE</scope>
</reference>
<feature type="domain" description="Peptidase M20 dimerisation" evidence="2">
    <location>
        <begin position="191"/>
        <end position="277"/>
    </location>
</feature>
<organism evidence="3">
    <name type="scientific">bioreactor metagenome</name>
    <dbReference type="NCBI Taxonomy" id="1076179"/>
    <lineage>
        <taxon>unclassified sequences</taxon>
        <taxon>metagenomes</taxon>
        <taxon>ecological metagenomes</taxon>
    </lineage>
</organism>
<dbReference type="Gene3D" id="3.40.630.10">
    <property type="entry name" value="Zn peptidases"/>
    <property type="match status" value="1"/>
</dbReference>
<keyword evidence="1 3" id="KW-0378">Hydrolase</keyword>
<comment type="caution">
    <text evidence="3">The sequence shown here is derived from an EMBL/GenBank/DDBJ whole genome shotgun (WGS) entry which is preliminary data.</text>
</comment>
<sequence length="396" mass="42946">MSAIQTGTEACIDEIVAIRRDIHRHPEIGRSEVRTSALIREKLAEYGVDRIEQPVPTAVVALIHGAAGPGKCVALRADIDALPVNEDTGLPFASETPGMMHACGHDMHASMLLGVAKVLCGMRDRFRGTVKLIFQHSEDTLPGGAKELVEKGVLENPHVDAIYAIHMLPDQERVGQIGMRAGAVTTSVDLYDVTVTGRGGHGSQPQKTDDPILAACQMIVDMQQIVARRIDPLETGILSIGSIHSGDAPNVIPGEVKFGGVSRAFSEEVRETIRRQMFAIGKGMESISGCKVDIYHYYGYPAAYNDADLVDCARRAVADELGDGAIVELERPMGFSEDFAYFYQMTGTPSAYFMLFGGQGGEELYPLHSPNLVLREEAMPYGIRAMAGIAVEYLNR</sequence>
<dbReference type="Pfam" id="PF01546">
    <property type="entry name" value="Peptidase_M20"/>
    <property type="match status" value="1"/>
</dbReference>
<dbReference type="AlphaFoldDB" id="A0A644ZRD9"/>
<proteinExistence type="predicted"/>
<dbReference type="PIRSF" id="PIRSF005962">
    <property type="entry name" value="Pept_M20D_amidohydro"/>
    <property type="match status" value="1"/>
</dbReference>
<evidence type="ECO:0000259" key="2">
    <source>
        <dbReference type="Pfam" id="PF07687"/>
    </source>
</evidence>
<protein>
    <submittedName>
        <fullName evidence="3">Putative hydrolase YxeP</fullName>
        <ecNumber evidence="3">3.-.-.-</ecNumber>
    </submittedName>
</protein>
<dbReference type="FunFam" id="3.30.70.360:FF:000001">
    <property type="entry name" value="N-acetyldiaminopimelate deacetylase"/>
    <property type="match status" value="1"/>
</dbReference>
<evidence type="ECO:0000313" key="3">
    <source>
        <dbReference type="EMBL" id="MPM43530.1"/>
    </source>
</evidence>
<dbReference type="SUPFAM" id="SSF55031">
    <property type="entry name" value="Bacterial exopeptidase dimerisation domain"/>
    <property type="match status" value="1"/>
</dbReference>